<proteinExistence type="predicted"/>
<accession>A0AAE0TY28</accession>
<evidence type="ECO:0000313" key="2">
    <source>
        <dbReference type="EMBL" id="KAK3383694.1"/>
    </source>
</evidence>
<evidence type="ECO:0000256" key="1">
    <source>
        <dbReference type="SAM" id="MobiDB-lite"/>
    </source>
</evidence>
<dbReference type="EMBL" id="JAULSN010000001">
    <property type="protein sequence ID" value="KAK3383694.1"/>
    <property type="molecule type" value="Genomic_DNA"/>
</dbReference>
<sequence>MYILARSTTQHALESQPRSQNSARHLHRRNSPASLGGLPVATVSPADVCMYIPKHLDGALNRRQAADHNSSKNRSLMMRLAISRRVPPLLILPASDKACSGRARRARYRLTRVFDSVYSLSTGRTSRGRTHAGNPAGNVAAPSTSQGISNLAVRRGKGEGREKERSSSWDGARQEACLDCSSSHSFHKFLGAIPTTNVRPDAIPRVLPRIDCPPPRQPCCASG</sequence>
<comment type="caution">
    <text evidence="2">The sequence shown here is derived from an EMBL/GenBank/DDBJ whole genome shotgun (WGS) entry which is preliminary data.</text>
</comment>
<evidence type="ECO:0000313" key="3">
    <source>
        <dbReference type="Proteomes" id="UP001287356"/>
    </source>
</evidence>
<feature type="region of interest" description="Disordered" evidence="1">
    <location>
        <begin position="123"/>
        <end position="144"/>
    </location>
</feature>
<gene>
    <name evidence="2" type="ORF">B0T24DRAFT_59551</name>
</gene>
<feature type="region of interest" description="Disordered" evidence="1">
    <location>
        <begin position="1"/>
        <end position="38"/>
    </location>
</feature>
<protein>
    <submittedName>
        <fullName evidence="2">Uncharacterized protein</fullName>
    </submittedName>
</protein>
<dbReference type="Proteomes" id="UP001287356">
    <property type="component" value="Unassembled WGS sequence"/>
</dbReference>
<organism evidence="2 3">
    <name type="scientific">Lasiosphaeria ovina</name>
    <dbReference type="NCBI Taxonomy" id="92902"/>
    <lineage>
        <taxon>Eukaryota</taxon>
        <taxon>Fungi</taxon>
        <taxon>Dikarya</taxon>
        <taxon>Ascomycota</taxon>
        <taxon>Pezizomycotina</taxon>
        <taxon>Sordariomycetes</taxon>
        <taxon>Sordariomycetidae</taxon>
        <taxon>Sordariales</taxon>
        <taxon>Lasiosphaeriaceae</taxon>
        <taxon>Lasiosphaeria</taxon>
    </lineage>
</organism>
<dbReference type="AlphaFoldDB" id="A0AAE0TY28"/>
<feature type="compositionally biased region" description="Polar residues" evidence="1">
    <location>
        <begin position="1"/>
        <end position="23"/>
    </location>
</feature>
<name>A0AAE0TY28_9PEZI</name>
<keyword evidence="3" id="KW-1185">Reference proteome</keyword>
<reference evidence="2" key="2">
    <citation type="submission" date="2023-06" db="EMBL/GenBank/DDBJ databases">
        <authorList>
            <consortium name="Lawrence Berkeley National Laboratory"/>
            <person name="Haridas S."/>
            <person name="Hensen N."/>
            <person name="Bonometti L."/>
            <person name="Westerberg I."/>
            <person name="Brannstrom I.O."/>
            <person name="Guillou S."/>
            <person name="Cros-Aarteil S."/>
            <person name="Calhoun S."/>
            <person name="Kuo A."/>
            <person name="Mondo S."/>
            <person name="Pangilinan J."/>
            <person name="Riley R."/>
            <person name="Labutti K."/>
            <person name="Andreopoulos B."/>
            <person name="Lipzen A."/>
            <person name="Chen C."/>
            <person name="Yanf M."/>
            <person name="Daum C."/>
            <person name="Ng V."/>
            <person name="Clum A."/>
            <person name="Steindorff A."/>
            <person name="Ohm R."/>
            <person name="Martin F."/>
            <person name="Silar P."/>
            <person name="Natvig D."/>
            <person name="Lalanne C."/>
            <person name="Gautier V."/>
            <person name="Ament-Velasquez S.L."/>
            <person name="Kruys A."/>
            <person name="Hutchinson M.I."/>
            <person name="Powell A.J."/>
            <person name="Barry K."/>
            <person name="Miller A.N."/>
            <person name="Grigoriev I.V."/>
            <person name="Debuchy R."/>
            <person name="Gladieux P."/>
            <person name="Thoren M.H."/>
            <person name="Johannesson H."/>
        </authorList>
    </citation>
    <scope>NUCLEOTIDE SEQUENCE</scope>
    <source>
        <strain evidence="2">CBS 958.72</strain>
    </source>
</reference>
<reference evidence="2" key="1">
    <citation type="journal article" date="2023" name="Mol. Phylogenet. Evol.">
        <title>Genome-scale phylogeny and comparative genomics of the fungal order Sordariales.</title>
        <authorList>
            <person name="Hensen N."/>
            <person name="Bonometti L."/>
            <person name="Westerberg I."/>
            <person name="Brannstrom I.O."/>
            <person name="Guillou S."/>
            <person name="Cros-Aarteil S."/>
            <person name="Calhoun S."/>
            <person name="Haridas S."/>
            <person name="Kuo A."/>
            <person name="Mondo S."/>
            <person name="Pangilinan J."/>
            <person name="Riley R."/>
            <person name="LaButti K."/>
            <person name="Andreopoulos B."/>
            <person name="Lipzen A."/>
            <person name="Chen C."/>
            <person name="Yan M."/>
            <person name="Daum C."/>
            <person name="Ng V."/>
            <person name="Clum A."/>
            <person name="Steindorff A."/>
            <person name="Ohm R.A."/>
            <person name="Martin F."/>
            <person name="Silar P."/>
            <person name="Natvig D.O."/>
            <person name="Lalanne C."/>
            <person name="Gautier V."/>
            <person name="Ament-Velasquez S.L."/>
            <person name="Kruys A."/>
            <person name="Hutchinson M.I."/>
            <person name="Powell A.J."/>
            <person name="Barry K."/>
            <person name="Miller A.N."/>
            <person name="Grigoriev I.V."/>
            <person name="Debuchy R."/>
            <person name="Gladieux P."/>
            <person name="Hiltunen Thoren M."/>
            <person name="Johannesson H."/>
        </authorList>
    </citation>
    <scope>NUCLEOTIDE SEQUENCE</scope>
    <source>
        <strain evidence="2">CBS 958.72</strain>
    </source>
</reference>